<dbReference type="AlphaFoldDB" id="A0A0D2NQB3"/>
<name>A0A0D2NQB3_9CHLO</name>
<evidence type="ECO:0000259" key="3">
    <source>
        <dbReference type="PROSITE" id="PS50893"/>
    </source>
</evidence>
<dbReference type="SUPFAM" id="SSF52540">
    <property type="entry name" value="P-loop containing nucleoside triphosphate hydrolases"/>
    <property type="match status" value="1"/>
</dbReference>
<dbReference type="Gene3D" id="3.40.50.300">
    <property type="entry name" value="P-loop containing nucleotide triphosphate hydrolases"/>
    <property type="match status" value="1"/>
</dbReference>
<dbReference type="PANTHER" id="PTHR43158">
    <property type="entry name" value="SKFA PEPTIDE EXPORT ATP-BINDING PROTEIN SKFE"/>
    <property type="match status" value="1"/>
</dbReference>
<protein>
    <submittedName>
        <fullName evidence="4">CCR4-NOT complex subunit CAF16</fullName>
        <ecNumber evidence="4">3.6.3.28</ecNumber>
    </submittedName>
</protein>
<dbReference type="GO" id="GO:0005524">
    <property type="term" value="F:ATP binding"/>
    <property type="evidence" value="ECO:0007669"/>
    <property type="project" value="UniProtKB-KW"/>
</dbReference>
<dbReference type="OrthoDB" id="6512918at2759"/>
<dbReference type="PANTHER" id="PTHR43158:SF12">
    <property type="entry name" value="ABC TRANSPORTER FAMILY PROTEIN"/>
    <property type="match status" value="1"/>
</dbReference>
<keyword evidence="1" id="KW-0547">Nucleotide-binding</keyword>
<keyword evidence="5" id="KW-1185">Reference proteome</keyword>
<accession>A0A0D2NQB3</accession>
<organism evidence="4 5">
    <name type="scientific">Monoraphidium neglectum</name>
    <dbReference type="NCBI Taxonomy" id="145388"/>
    <lineage>
        <taxon>Eukaryota</taxon>
        <taxon>Viridiplantae</taxon>
        <taxon>Chlorophyta</taxon>
        <taxon>core chlorophytes</taxon>
        <taxon>Chlorophyceae</taxon>
        <taxon>CS clade</taxon>
        <taxon>Sphaeropleales</taxon>
        <taxon>Selenastraceae</taxon>
        <taxon>Monoraphidium</taxon>
    </lineage>
</organism>
<dbReference type="GeneID" id="25731826"/>
<evidence type="ECO:0000313" key="5">
    <source>
        <dbReference type="Proteomes" id="UP000054498"/>
    </source>
</evidence>
<feature type="domain" description="ABC transporter" evidence="3">
    <location>
        <begin position="1"/>
        <end position="217"/>
    </location>
</feature>
<reference evidence="4 5" key="1">
    <citation type="journal article" date="2013" name="BMC Genomics">
        <title>Reconstruction of the lipid metabolism for the microalga Monoraphidium neglectum from its genome sequence reveals characteristics suitable for biofuel production.</title>
        <authorList>
            <person name="Bogen C."/>
            <person name="Al-Dilaimi A."/>
            <person name="Albersmeier A."/>
            <person name="Wichmann J."/>
            <person name="Grundmann M."/>
            <person name="Rupp O."/>
            <person name="Lauersen K.J."/>
            <person name="Blifernez-Klassen O."/>
            <person name="Kalinowski J."/>
            <person name="Goesmann A."/>
            <person name="Mussgnug J.H."/>
            <person name="Kruse O."/>
        </authorList>
    </citation>
    <scope>NUCLEOTIDE SEQUENCE [LARGE SCALE GENOMIC DNA]</scope>
    <source>
        <strain evidence="4 5">SAG 48.87</strain>
    </source>
</reference>
<dbReference type="InterPro" id="IPR003593">
    <property type="entry name" value="AAA+_ATPase"/>
</dbReference>
<dbReference type="STRING" id="145388.A0A0D2NQB3"/>
<keyword evidence="2" id="KW-0067">ATP-binding</keyword>
<gene>
    <name evidence="4" type="ORF">MNEG_1428</name>
</gene>
<evidence type="ECO:0000256" key="1">
    <source>
        <dbReference type="ARBA" id="ARBA00022741"/>
    </source>
</evidence>
<dbReference type="Pfam" id="PF00005">
    <property type="entry name" value="ABC_tran"/>
    <property type="match status" value="1"/>
</dbReference>
<dbReference type="Proteomes" id="UP000054498">
    <property type="component" value="Unassembled WGS sequence"/>
</dbReference>
<dbReference type="PROSITE" id="PS50893">
    <property type="entry name" value="ABC_TRANSPORTER_2"/>
    <property type="match status" value="1"/>
</dbReference>
<dbReference type="EMBL" id="KK100361">
    <property type="protein sequence ID" value="KIZ06526.1"/>
    <property type="molecule type" value="Genomic_DNA"/>
</dbReference>
<dbReference type="KEGG" id="mng:MNEG_1428"/>
<proteinExistence type="predicted"/>
<dbReference type="InterPro" id="IPR003439">
    <property type="entry name" value="ABC_transporter-like_ATP-bd"/>
</dbReference>
<evidence type="ECO:0000256" key="2">
    <source>
        <dbReference type="ARBA" id="ARBA00022840"/>
    </source>
</evidence>
<keyword evidence="4" id="KW-0378">Hydrolase</keyword>
<evidence type="ECO:0000313" key="4">
    <source>
        <dbReference type="EMBL" id="KIZ06526.1"/>
    </source>
</evidence>
<sequence length="276" mass="29936">MNLELGPGSRCLLIGANGAGKTTLLKILGGKHMVPRESVEVLGRPPFHDTALTTSGDLSYVGGNWTRDIAFAGTSIPLTGDFPASRMIDSVPGVDAARKERLIQVLDIDPSWRMHQVSDGQRRRVQICVGLLRPFKVLLLDEITVDLDVLGRSDLMAFLADECVQRGATIVYATHIFDGLEAWPTHVAYVARGRLQFVTPAEQIPHLREGRLLEMVGALLAEERDALLKAGASKPVTYDPSREGEVAAFSYAFNNGWVPGTLATSLANSSNAVMRC</sequence>
<dbReference type="RefSeq" id="XP_013905545.1">
    <property type="nucleotide sequence ID" value="XM_014050091.1"/>
</dbReference>
<dbReference type="EC" id="3.6.3.28" evidence="4"/>
<dbReference type="InterPro" id="IPR027417">
    <property type="entry name" value="P-loop_NTPase"/>
</dbReference>
<dbReference type="GO" id="GO:0016887">
    <property type="term" value="F:ATP hydrolysis activity"/>
    <property type="evidence" value="ECO:0007669"/>
    <property type="project" value="InterPro"/>
</dbReference>
<dbReference type="SMART" id="SM00382">
    <property type="entry name" value="AAA"/>
    <property type="match status" value="1"/>
</dbReference>